<dbReference type="PANTHER" id="PTHR21366:SF22">
    <property type="entry name" value="VOC DOMAIN-CONTAINING PROTEIN"/>
    <property type="match status" value="1"/>
</dbReference>
<dbReference type="InterPro" id="IPR037523">
    <property type="entry name" value="VOC_core"/>
</dbReference>
<reference evidence="3" key="1">
    <citation type="submission" date="2018-08" db="EMBL/GenBank/DDBJ databases">
        <authorList>
            <person name="Im W.T."/>
        </authorList>
    </citation>
    <scope>NUCLEOTIDE SEQUENCE [LARGE SCALE GENOMIC DNA]</scope>
    <source>
        <strain evidence="3">LA-28</strain>
    </source>
</reference>
<dbReference type="InterPro" id="IPR029068">
    <property type="entry name" value="Glyas_Bleomycin-R_OHBP_Dase"/>
</dbReference>
<keyword evidence="3" id="KW-1185">Reference proteome</keyword>
<evidence type="ECO:0000259" key="1">
    <source>
        <dbReference type="PROSITE" id="PS51819"/>
    </source>
</evidence>
<evidence type="ECO:0000313" key="3">
    <source>
        <dbReference type="Proteomes" id="UP000262379"/>
    </source>
</evidence>
<dbReference type="EMBL" id="QURN01000001">
    <property type="protein sequence ID" value="RFC69332.1"/>
    <property type="molecule type" value="Genomic_DNA"/>
</dbReference>
<comment type="caution">
    <text evidence="2">The sequence shown here is derived from an EMBL/GenBank/DDBJ whole genome shotgun (WGS) entry which is preliminary data.</text>
</comment>
<protein>
    <submittedName>
        <fullName evidence="2">Glyoxalase/bleomycin resistance/extradiol dioxygenase family protein</fullName>
    </submittedName>
</protein>
<dbReference type="AlphaFoldDB" id="A0A371XJD2"/>
<dbReference type="Proteomes" id="UP000262379">
    <property type="component" value="Unassembled WGS sequence"/>
</dbReference>
<dbReference type="PANTHER" id="PTHR21366">
    <property type="entry name" value="GLYOXALASE FAMILY PROTEIN"/>
    <property type="match status" value="1"/>
</dbReference>
<name>A0A371XJD2_9HYPH</name>
<gene>
    <name evidence="2" type="ORF">DY251_00875</name>
</gene>
<feature type="domain" description="VOC" evidence="1">
    <location>
        <begin position="5"/>
        <end position="131"/>
    </location>
</feature>
<organism evidence="2 3">
    <name type="scientific">Mesorhizobium denitrificans</name>
    <dbReference type="NCBI Taxonomy" id="2294114"/>
    <lineage>
        <taxon>Bacteria</taxon>
        <taxon>Pseudomonadati</taxon>
        <taxon>Pseudomonadota</taxon>
        <taxon>Alphaproteobacteria</taxon>
        <taxon>Hyphomicrobiales</taxon>
        <taxon>Phyllobacteriaceae</taxon>
        <taxon>Mesorhizobium</taxon>
    </lineage>
</organism>
<keyword evidence="2" id="KW-0223">Dioxygenase</keyword>
<dbReference type="Gene3D" id="3.10.180.10">
    <property type="entry name" value="2,3-Dihydroxybiphenyl 1,2-Dioxygenase, domain 1"/>
    <property type="match status" value="1"/>
</dbReference>
<proteinExistence type="predicted"/>
<dbReference type="InterPro" id="IPR004360">
    <property type="entry name" value="Glyas_Fos-R_dOase_dom"/>
</dbReference>
<accession>A0A371XJD2</accession>
<dbReference type="SUPFAM" id="SSF54593">
    <property type="entry name" value="Glyoxalase/Bleomycin resistance protein/Dihydroxybiphenyl dioxygenase"/>
    <property type="match status" value="1"/>
</dbReference>
<dbReference type="RefSeq" id="WP_116621953.1">
    <property type="nucleotide sequence ID" value="NZ_QURN01000001.1"/>
</dbReference>
<dbReference type="PROSITE" id="PS51819">
    <property type="entry name" value="VOC"/>
    <property type="match status" value="1"/>
</dbReference>
<evidence type="ECO:0000313" key="2">
    <source>
        <dbReference type="EMBL" id="RFC69332.1"/>
    </source>
</evidence>
<dbReference type="InterPro" id="IPR050383">
    <property type="entry name" value="GlyoxalaseI/FosfomycinResist"/>
</dbReference>
<sequence>MKPSAILEAALYVTDLDAAEAFYRDVLGLPVLAKAEGRHIFFRCGNSVVLLFNAEATRIPPAKDARFPVPPHGAIGPGHLCFAATGAEIDQWAQKLRHASVEIEADFEWPKGGRSIYFRDPSGNSIEFAEPRIWGIE</sequence>
<dbReference type="Pfam" id="PF00903">
    <property type="entry name" value="Glyoxalase"/>
    <property type="match status" value="1"/>
</dbReference>
<keyword evidence="2" id="KW-0560">Oxidoreductase</keyword>
<dbReference type="GO" id="GO:0051213">
    <property type="term" value="F:dioxygenase activity"/>
    <property type="evidence" value="ECO:0007669"/>
    <property type="project" value="UniProtKB-KW"/>
</dbReference>